<comment type="caution">
    <text evidence="2">The sequence shown here is derived from an EMBL/GenBank/DDBJ whole genome shotgun (WGS) entry which is preliminary data.</text>
</comment>
<organism evidence="2 3">
    <name type="scientific">Halarchaeum salinum</name>
    <dbReference type="NCBI Taxonomy" id="489912"/>
    <lineage>
        <taxon>Archaea</taxon>
        <taxon>Methanobacteriati</taxon>
        <taxon>Methanobacteriota</taxon>
        <taxon>Stenosarchaea group</taxon>
        <taxon>Halobacteria</taxon>
        <taxon>Halobacteriales</taxon>
        <taxon>Halobacteriaceae</taxon>
    </lineage>
</organism>
<dbReference type="AlphaFoldDB" id="A0AAV3S882"/>
<feature type="transmembrane region" description="Helical" evidence="1">
    <location>
        <begin position="7"/>
        <end position="26"/>
    </location>
</feature>
<dbReference type="PANTHER" id="PTHR10422">
    <property type="entry name" value="CYTOCHROME C OXIDASE SUBUNIT 1"/>
    <property type="match status" value="1"/>
</dbReference>
<evidence type="ECO:0000313" key="2">
    <source>
        <dbReference type="EMBL" id="GAA0302112.1"/>
    </source>
</evidence>
<keyword evidence="1" id="KW-1133">Transmembrane helix</keyword>
<evidence type="ECO:0000256" key="1">
    <source>
        <dbReference type="SAM" id="Phobius"/>
    </source>
</evidence>
<dbReference type="GO" id="GO:0004129">
    <property type="term" value="F:cytochrome-c oxidase activity"/>
    <property type="evidence" value="ECO:0007669"/>
    <property type="project" value="InterPro"/>
</dbReference>
<dbReference type="Pfam" id="PF00115">
    <property type="entry name" value="COX1"/>
    <property type="match status" value="1"/>
</dbReference>
<dbReference type="InterPro" id="IPR036927">
    <property type="entry name" value="Cyt_c_oxase-like_su1_sf"/>
</dbReference>
<feature type="transmembrane region" description="Helical" evidence="1">
    <location>
        <begin position="127"/>
        <end position="149"/>
    </location>
</feature>
<feature type="transmembrane region" description="Helical" evidence="1">
    <location>
        <begin position="79"/>
        <end position="99"/>
    </location>
</feature>
<protein>
    <submittedName>
        <fullName evidence="2">Uncharacterized protein</fullName>
    </submittedName>
</protein>
<gene>
    <name evidence="2" type="ORF">GCM10009066_15250</name>
</gene>
<reference evidence="2 3" key="1">
    <citation type="journal article" date="2019" name="Int. J. Syst. Evol. Microbiol.">
        <title>The Global Catalogue of Microorganisms (GCM) 10K type strain sequencing project: providing services to taxonomists for standard genome sequencing and annotation.</title>
        <authorList>
            <consortium name="The Broad Institute Genomics Platform"/>
            <consortium name="The Broad Institute Genome Sequencing Center for Infectious Disease"/>
            <person name="Wu L."/>
            <person name="Ma J."/>
        </authorList>
    </citation>
    <scope>NUCLEOTIDE SEQUENCE [LARGE SCALE GENOMIC DNA]</scope>
    <source>
        <strain evidence="2 3">JCM 16330</strain>
    </source>
</reference>
<dbReference type="PANTHER" id="PTHR10422:SF38">
    <property type="entry name" value="CYTOCHROME B SUBUNIT OF NITRIC OXIDE REDUCTASE"/>
    <property type="match status" value="1"/>
</dbReference>
<dbReference type="Proteomes" id="UP001500837">
    <property type="component" value="Unassembled WGS sequence"/>
</dbReference>
<feature type="transmembrane region" description="Helical" evidence="1">
    <location>
        <begin position="38"/>
        <end position="59"/>
    </location>
</feature>
<dbReference type="Gene3D" id="1.20.210.10">
    <property type="entry name" value="Cytochrome c oxidase-like, subunit I domain"/>
    <property type="match status" value="1"/>
</dbReference>
<proteinExistence type="predicted"/>
<dbReference type="GO" id="GO:0009060">
    <property type="term" value="P:aerobic respiration"/>
    <property type="evidence" value="ECO:0007669"/>
    <property type="project" value="InterPro"/>
</dbReference>
<sequence length="186" mass="20689">MFIVASGVWNFVGAGVLGFFINLPLVNYYEHGTFLTVAHAHASMFGAFGFLALGLAVYLLQFTTKRGAWDDTNLRRAFWLWNVGLAWMVFVGDIPVGFLQLKTVFTANYDAARSLAFYSQDLIQTLFWVRLPGDGLLILGTALFCYDVLKKRFVRREPTVAPGDDGTVISRRVFGEDADAGTDLDN</sequence>
<dbReference type="GO" id="GO:0016020">
    <property type="term" value="C:membrane"/>
    <property type="evidence" value="ECO:0007669"/>
    <property type="project" value="InterPro"/>
</dbReference>
<keyword evidence="1" id="KW-0812">Transmembrane</keyword>
<name>A0AAV3S882_9EURY</name>
<dbReference type="InterPro" id="IPR000883">
    <property type="entry name" value="Cyt_C_Oxase_1"/>
</dbReference>
<evidence type="ECO:0000313" key="3">
    <source>
        <dbReference type="Proteomes" id="UP001500837"/>
    </source>
</evidence>
<dbReference type="SUPFAM" id="SSF81442">
    <property type="entry name" value="Cytochrome c oxidase subunit I-like"/>
    <property type="match status" value="1"/>
</dbReference>
<dbReference type="EMBL" id="BAAABL010000043">
    <property type="protein sequence ID" value="GAA0302112.1"/>
    <property type="molecule type" value="Genomic_DNA"/>
</dbReference>
<accession>A0AAV3S882</accession>
<keyword evidence="1" id="KW-0472">Membrane</keyword>
<dbReference type="GO" id="GO:0020037">
    <property type="term" value="F:heme binding"/>
    <property type="evidence" value="ECO:0007669"/>
    <property type="project" value="InterPro"/>
</dbReference>
<keyword evidence="3" id="KW-1185">Reference proteome</keyword>